<evidence type="ECO:0000256" key="1">
    <source>
        <dbReference type="SAM" id="MobiDB-lite"/>
    </source>
</evidence>
<keyword evidence="3" id="KW-1185">Reference proteome</keyword>
<organism evidence="2 3">
    <name type="scientific">Riccia sorocarpa</name>
    <dbReference type="NCBI Taxonomy" id="122646"/>
    <lineage>
        <taxon>Eukaryota</taxon>
        <taxon>Viridiplantae</taxon>
        <taxon>Streptophyta</taxon>
        <taxon>Embryophyta</taxon>
        <taxon>Marchantiophyta</taxon>
        <taxon>Marchantiopsida</taxon>
        <taxon>Marchantiidae</taxon>
        <taxon>Marchantiales</taxon>
        <taxon>Ricciaceae</taxon>
        <taxon>Riccia</taxon>
    </lineage>
</organism>
<protein>
    <recommendedName>
        <fullName evidence="4">Ricin B lectin domain-containing protein</fullName>
    </recommendedName>
</protein>
<reference evidence="2 3" key="1">
    <citation type="submission" date="2024-09" db="EMBL/GenBank/DDBJ databases">
        <title>Chromosome-scale assembly of Riccia sorocarpa.</title>
        <authorList>
            <person name="Paukszto L."/>
        </authorList>
    </citation>
    <scope>NUCLEOTIDE SEQUENCE [LARGE SCALE GENOMIC DNA]</scope>
    <source>
        <strain evidence="2">LP-2024</strain>
        <tissue evidence="2">Aerial parts of the thallus</tissue>
    </source>
</reference>
<sequence length="204" mass="22489">MAGGGEDVSPYASDEERGDVRTVGAQGLPQSGFPMATTPVRTPESEKLVSLYCQNNPNYRLSMRSDGIVLAFKNEEDTKQQWVKIDVGDKFKDQEGSHGFVLVNRSTGHALSHNAEQGETVSSKPYQPDSFEGSILWSMSRDVGEGYTAIRPVTNIHLNLDADHGDDKHGGVADGNKLILFKWNKQENQKWRIIPLESETPASV</sequence>
<evidence type="ECO:0000313" key="3">
    <source>
        <dbReference type="Proteomes" id="UP001633002"/>
    </source>
</evidence>
<evidence type="ECO:0008006" key="4">
    <source>
        <dbReference type="Google" id="ProtNLM"/>
    </source>
</evidence>
<feature type="region of interest" description="Disordered" evidence="1">
    <location>
        <begin position="1"/>
        <end position="41"/>
    </location>
</feature>
<gene>
    <name evidence="2" type="ORF">R1sor_013671</name>
</gene>
<proteinExistence type="predicted"/>
<dbReference type="Gene3D" id="2.80.10.50">
    <property type="match status" value="1"/>
</dbReference>
<dbReference type="PANTHER" id="PTHR31257">
    <property type="entry name" value="RICIN B-LIKE LECTIN EULS3"/>
    <property type="match status" value="1"/>
</dbReference>
<dbReference type="InterPro" id="IPR040249">
    <property type="entry name" value="Ricin_B-like_lectin_EULS3-like"/>
</dbReference>
<dbReference type="Proteomes" id="UP001633002">
    <property type="component" value="Unassembled WGS sequence"/>
</dbReference>
<dbReference type="EMBL" id="JBJQOH010000004">
    <property type="protein sequence ID" value="KAL3687362.1"/>
    <property type="molecule type" value="Genomic_DNA"/>
</dbReference>
<evidence type="ECO:0000313" key="2">
    <source>
        <dbReference type="EMBL" id="KAL3687362.1"/>
    </source>
</evidence>
<comment type="caution">
    <text evidence="2">The sequence shown here is derived from an EMBL/GenBank/DDBJ whole genome shotgun (WGS) entry which is preliminary data.</text>
</comment>
<name>A0ABD3H784_9MARC</name>
<dbReference type="CDD" id="cd23431">
    <property type="entry name" value="beta-trefoil_Ricin_AtEULS3-like"/>
    <property type="match status" value="1"/>
</dbReference>
<dbReference type="PANTHER" id="PTHR31257:SF21">
    <property type="entry name" value="OS07G0683600 PROTEIN"/>
    <property type="match status" value="1"/>
</dbReference>
<dbReference type="InterPro" id="IPR035992">
    <property type="entry name" value="Ricin_B-like_lectins"/>
</dbReference>
<accession>A0ABD3H784</accession>
<dbReference type="AlphaFoldDB" id="A0ABD3H784"/>
<dbReference type="SUPFAM" id="SSF50370">
    <property type="entry name" value="Ricin B-like lectins"/>
    <property type="match status" value="1"/>
</dbReference>